<dbReference type="InterPro" id="IPR057561">
    <property type="entry name" value="NADase_transloc"/>
</dbReference>
<evidence type="ECO:0000313" key="4">
    <source>
        <dbReference type="Proteomes" id="UP000093514"/>
    </source>
</evidence>
<dbReference type="AlphaFoldDB" id="A0A1C0A8L4"/>
<keyword evidence="1" id="KW-0732">Signal</keyword>
<feature type="signal peptide" evidence="1">
    <location>
        <begin position="1"/>
        <end position="21"/>
    </location>
</feature>
<feature type="domain" description="NAD glycohydrolase translocation F5/8 type C" evidence="2">
    <location>
        <begin position="25"/>
        <end position="168"/>
    </location>
</feature>
<keyword evidence="4" id="KW-1185">Reference proteome</keyword>
<proteinExistence type="predicted"/>
<evidence type="ECO:0000256" key="1">
    <source>
        <dbReference type="SAM" id="SignalP"/>
    </source>
</evidence>
<reference evidence="4" key="1">
    <citation type="submission" date="2016-07" db="EMBL/GenBank/DDBJ databases">
        <authorList>
            <person name="Florea S."/>
            <person name="Webb J.S."/>
            <person name="Jaromczyk J."/>
            <person name="Schardl C.L."/>
        </authorList>
    </citation>
    <scope>NUCLEOTIDE SEQUENCE [LARGE SCALE GENOMIC DNA]</scope>
    <source>
        <strain evidence="4">Z6</strain>
    </source>
</reference>
<evidence type="ECO:0000259" key="2">
    <source>
        <dbReference type="Pfam" id="PF25302"/>
    </source>
</evidence>
<accession>A0A1C0A8L4</accession>
<organism evidence="3 4">
    <name type="scientific">Orenia metallireducens</name>
    <dbReference type="NCBI Taxonomy" id="1413210"/>
    <lineage>
        <taxon>Bacteria</taxon>
        <taxon>Bacillati</taxon>
        <taxon>Bacillota</taxon>
        <taxon>Clostridia</taxon>
        <taxon>Halanaerobiales</taxon>
        <taxon>Halobacteroidaceae</taxon>
        <taxon>Orenia</taxon>
    </lineage>
</organism>
<name>A0A1C0A8L4_9FIRM</name>
<reference evidence="3 4" key="2">
    <citation type="submission" date="2016-08" db="EMBL/GenBank/DDBJ databases">
        <title>Orenia metallireducens sp. nov. strain Z6, a Novel Metal-reducing Firmicute from the Deep Subsurface.</title>
        <authorList>
            <person name="Maxim B.I."/>
            <person name="Kenneth K."/>
            <person name="Flynn T.M."/>
            <person name="Oloughlin E.J."/>
            <person name="Locke R.A."/>
            <person name="Weber J.R."/>
            <person name="Egan S.M."/>
            <person name="Mackie R.I."/>
            <person name="Cann I.K."/>
        </authorList>
    </citation>
    <scope>NUCLEOTIDE SEQUENCE [LARGE SCALE GENOMIC DNA]</scope>
    <source>
        <strain evidence="3 4">Z6</strain>
    </source>
</reference>
<dbReference type="Pfam" id="PF25302">
    <property type="entry name" value="NADase_transloc"/>
    <property type="match status" value="1"/>
</dbReference>
<dbReference type="Proteomes" id="UP000093514">
    <property type="component" value="Unassembled WGS sequence"/>
</dbReference>
<dbReference type="NCBIfam" id="NF047619">
    <property type="entry name" value="NADase_discoid"/>
    <property type="match status" value="1"/>
</dbReference>
<dbReference type="SUPFAM" id="SSF49785">
    <property type="entry name" value="Galactose-binding domain-like"/>
    <property type="match status" value="1"/>
</dbReference>
<dbReference type="EMBL" id="LWDV01000009">
    <property type="protein sequence ID" value="OCL26599.1"/>
    <property type="molecule type" value="Genomic_DNA"/>
</dbReference>
<gene>
    <name evidence="3" type="ORF">U472_11485</name>
</gene>
<dbReference type="InterPro" id="IPR008979">
    <property type="entry name" value="Galactose-bd-like_sf"/>
</dbReference>
<dbReference type="RefSeq" id="WP_068718590.1">
    <property type="nucleotide sequence ID" value="NZ_LWDV01000009.1"/>
</dbReference>
<protein>
    <recommendedName>
        <fullName evidence="2">NAD glycohydrolase translocation F5/8 type C domain-containing protein</fullName>
    </recommendedName>
</protein>
<dbReference type="OrthoDB" id="85718at2"/>
<comment type="caution">
    <text evidence="3">The sequence shown here is derived from an EMBL/GenBank/DDBJ whole genome shotgun (WGS) entry which is preliminary data.</text>
</comment>
<dbReference type="Gene3D" id="2.60.120.260">
    <property type="entry name" value="Galactose-binding domain-like"/>
    <property type="match status" value="1"/>
</dbReference>
<feature type="chain" id="PRO_5008642903" description="NAD glycohydrolase translocation F5/8 type C domain-containing protein" evidence="1">
    <location>
        <begin position="22"/>
        <end position="258"/>
    </location>
</feature>
<evidence type="ECO:0000313" key="3">
    <source>
        <dbReference type="EMBL" id="OCL26599.1"/>
    </source>
</evidence>
<sequence length="258" mass="29659">MKRLFFIVSILTILISGYAFAGNQYPTMTLVQDIEYSSYLTSNNQPKLAYHPINLIDEDRTTAWFEGVEDNGVGEYIVFKFLRPINIEGINILNGYGKSSKLFYANNRIKTLELVVNESVKKSITLDDIEKKQYIKFEAMNVTKLKLIVRDIYKGGVYNDTGFSEISFSANIESEEITEDKKEEIINLFKQANFGETFEYNEETQSYDSYVKKLVSKLNKDISLEVIKEVFEMQYSNLDGAGDDIRLGNFIHAMKKNP</sequence>